<gene>
    <name evidence="1" type="primary">Cacna1h</name>
    <name evidence="1" type="ORF">SPIL2461_LOCUS18764</name>
</gene>
<proteinExistence type="predicted"/>
<dbReference type="EMBL" id="CAJNIZ010044056">
    <property type="protein sequence ID" value="CAE7676536.1"/>
    <property type="molecule type" value="Genomic_DNA"/>
</dbReference>
<protein>
    <submittedName>
        <fullName evidence="1">Cacna1h protein</fullName>
    </submittedName>
</protein>
<organism evidence="1 2">
    <name type="scientific">Symbiodinium pilosum</name>
    <name type="common">Dinoflagellate</name>
    <dbReference type="NCBI Taxonomy" id="2952"/>
    <lineage>
        <taxon>Eukaryota</taxon>
        <taxon>Sar</taxon>
        <taxon>Alveolata</taxon>
        <taxon>Dinophyceae</taxon>
        <taxon>Suessiales</taxon>
        <taxon>Symbiodiniaceae</taxon>
        <taxon>Symbiodinium</taxon>
    </lineage>
</organism>
<sequence length="60" mass="7227">AMVPQQCKRCWRLWMNTCDQVLIKLGREPDLEICSHLQRRHYREGQCTCNCGKCQRFLSR</sequence>
<comment type="caution">
    <text evidence="1">The sequence shown here is derived from an EMBL/GenBank/DDBJ whole genome shotgun (WGS) entry which is preliminary data.</text>
</comment>
<dbReference type="Proteomes" id="UP000649617">
    <property type="component" value="Unassembled WGS sequence"/>
</dbReference>
<keyword evidence="2" id="KW-1185">Reference proteome</keyword>
<evidence type="ECO:0000313" key="2">
    <source>
        <dbReference type="Proteomes" id="UP000649617"/>
    </source>
</evidence>
<dbReference type="AlphaFoldDB" id="A0A812WKP2"/>
<accession>A0A812WKP2</accession>
<evidence type="ECO:0000313" key="1">
    <source>
        <dbReference type="EMBL" id="CAE7676536.1"/>
    </source>
</evidence>
<feature type="non-terminal residue" evidence="1">
    <location>
        <position position="60"/>
    </location>
</feature>
<dbReference type="OrthoDB" id="426448at2759"/>
<name>A0A812WKP2_SYMPI</name>
<reference evidence="1" key="1">
    <citation type="submission" date="2021-02" db="EMBL/GenBank/DDBJ databases">
        <authorList>
            <person name="Dougan E. K."/>
            <person name="Rhodes N."/>
            <person name="Thang M."/>
            <person name="Chan C."/>
        </authorList>
    </citation>
    <scope>NUCLEOTIDE SEQUENCE</scope>
</reference>